<keyword evidence="1" id="KW-1133">Transmembrane helix</keyword>
<reference evidence="2" key="1">
    <citation type="submission" date="2023-07" db="EMBL/GenBank/DDBJ databases">
        <title>Functional and genomic diversity of the sorghum phyllosphere microbiome.</title>
        <authorList>
            <person name="Shade A."/>
        </authorList>
    </citation>
    <scope>NUCLEOTIDE SEQUENCE</scope>
    <source>
        <strain evidence="2">SORGH_AS_0457</strain>
    </source>
</reference>
<dbReference type="RefSeq" id="WP_249834053.1">
    <property type="nucleotide sequence ID" value="NZ_CP088000.1"/>
</dbReference>
<feature type="transmembrane region" description="Helical" evidence="1">
    <location>
        <begin position="39"/>
        <end position="61"/>
    </location>
</feature>
<dbReference type="EMBL" id="JAUTAS010000001">
    <property type="protein sequence ID" value="MDQ1109062.1"/>
    <property type="molecule type" value="Genomic_DNA"/>
</dbReference>
<proteinExistence type="predicted"/>
<keyword evidence="1" id="KW-0812">Transmembrane</keyword>
<comment type="caution">
    <text evidence="2">The sequence shown here is derived from an EMBL/GenBank/DDBJ whole genome shotgun (WGS) entry which is preliminary data.</text>
</comment>
<sequence length="90" mass="8876">MVLSTASWGCAFVLMVLVFSAVGSPGDGSHAIQAVATPINLTLALGATCALGTVLAGVLALRLRRQPAGGGAALGLLGLLLLVLLLPSLL</sequence>
<accession>A0AAP5AHZ6</accession>
<evidence type="ECO:0000313" key="3">
    <source>
        <dbReference type="Proteomes" id="UP001226084"/>
    </source>
</evidence>
<dbReference type="Proteomes" id="UP001226084">
    <property type="component" value="Unassembled WGS sequence"/>
</dbReference>
<evidence type="ECO:0000313" key="2">
    <source>
        <dbReference type="EMBL" id="MDQ1109062.1"/>
    </source>
</evidence>
<organism evidence="2 3">
    <name type="scientific">Stenotrophomonas rhizophila</name>
    <dbReference type="NCBI Taxonomy" id="216778"/>
    <lineage>
        <taxon>Bacteria</taxon>
        <taxon>Pseudomonadati</taxon>
        <taxon>Pseudomonadota</taxon>
        <taxon>Gammaproteobacteria</taxon>
        <taxon>Lysobacterales</taxon>
        <taxon>Lysobacteraceae</taxon>
        <taxon>Stenotrophomonas</taxon>
    </lineage>
</organism>
<gene>
    <name evidence="2" type="ORF">QE424_002221</name>
</gene>
<dbReference type="AlphaFoldDB" id="A0AAP5AHZ6"/>
<name>A0AAP5AHZ6_9GAMM</name>
<keyword evidence="1" id="KW-0472">Membrane</keyword>
<feature type="transmembrane region" description="Helical" evidence="1">
    <location>
        <begin position="68"/>
        <end position="89"/>
    </location>
</feature>
<evidence type="ECO:0000256" key="1">
    <source>
        <dbReference type="SAM" id="Phobius"/>
    </source>
</evidence>
<protein>
    <submittedName>
        <fullName evidence="2">Membrane protein</fullName>
    </submittedName>
</protein>